<dbReference type="Proteomes" id="UP000249467">
    <property type="component" value="Unassembled WGS sequence"/>
</dbReference>
<protein>
    <submittedName>
        <fullName evidence="1">Uncharacterized protein</fullName>
    </submittedName>
</protein>
<accession>A0A2W4WIE2</accession>
<reference evidence="1 2" key="2">
    <citation type="submission" date="2018-06" db="EMBL/GenBank/DDBJ databases">
        <title>Metagenomic assembly of (sub)arctic Cyanobacteria and their associated microbiome from non-axenic cultures.</title>
        <authorList>
            <person name="Baurain D."/>
        </authorList>
    </citation>
    <scope>NUCLEOTIDE SEQUENCE [LARGE SCALE GENOMIC DNA]</scope>
    <source>
        <strain evidence="1">ULC066bin1</strain>
    </source>
</reference>
<sequence>MNTQEATIEALQNRINYLEAHLHLALQVLGEIEKDYQDFPQELDWQSKSQVIDVVPTSKVELPTFLSSRTWKHNHLEIANLHESRDRIVANAS</sequence>
<organism evidence="1 2">
    <name type="scientific">Pseudanabaena frigida</name>
    <dbReference type="NCBI Taxonomy" id="945775"/>
    <lineage>
        <taxon>Bacteria</taxon>
        <taxon>Bacillati</taxon>
        <taxon>Cyanobacteriota</taxon>
        <taxon>Cyanophyceae</taxon>
        <taxon>Pseudanabaenales</taxon>
        <taxon>Pseudanabaenaceae</taxon>
        <taxon>Pseudanabaena</taxon>
    </lineage>
</organism>
<gene>
    <name evidence="1" type="ORF">DCF19_03255</name>
</gene>
<reference evidence="1 2" key="1">
    <citation type="submission" date="2018-04" db="EMBL/GenBank/DDBJ databases">
        <authorList>
            <person name="Go L.Y."/>
            <person name="Mitchell J.A."/>
        </authorList>
    </citation>
    <scope>NUCLEOTIDE SEQUENCE [LARGE SCALE GENOMIC DNA]</scope>
    <source>
        <strain evidence="1">ULC066bin1</strain>
    </source>
</reference>
<proteinExistence type="predicted"/>
<dbReference type="AlphaFoldDB" id="A0A2W4WIE2"/>
<name>A0A2W4WIE2_9CYAN</name>
<dbReference type="EMBL" id="QBML01000003">
    <property type="protein sequence ID" value="PZO44232.1"/>
    <property type="molecule type" value="Genomic_DNA"/>
</dbReference>
<evidence type="ECO:0000313" key="1">
    <source>
        <dbReference type="EMBL" id="PZO44232.1"/>
    </source>
</evidence>
<comment type="caution">
    <text evidence="1">The sequence shown here is derived from an EMBL/GenBank/DDBJ whole genome shotgun (WGS) entry which is preliminary data.</text>
</comment>
<evidence type="ECO:0000313" key="2">
    <source>
        <dbReference type="Proteomes" id="UP000249467"/>
    </source>
</evidence>